<name>A0ABS7SV33_9BURK</name>
<sequence length="119" mass="13205">MRRLICLLLLMCLPLQSFALQAGSFVFGADVNLAHEIAHEEQIQHHHHDNDDSVHYDDSDESAQHTLDHSNCQQPAGVWISKQPPSPDQLGSITAPEFSCFIPDPYLDSPLRPPVLALG</sequence>
<feature type="compositionally biased region" description="Basic and acidic residues" evidence="1">
    <location>
        <begin position="42"/>
        <end position="68"/>
    </location>
</feature>
<keyword evidence="2" id="KW-0732">Signal</keyword>
<evidence type="ECO:0000256" key="2">
    <source>
        <dbReference type="SAM" id="SignalP"/>
    </source>
</evidence>
<keyword evidence="4" id="KW-1185">Reference proteome</keyword>
<gene>
    <name evidence="3" type="ORF">I4X03_021150</name>
</gene>
<evidence type="ECO:0000256" key="1">
    <source>
        <dbReference type="SAM" id="MobiDB-lite"/>
    </source>
</evidence>
<dbReference type="RefSeq" id="WP_223470442.1">
    <property type="nucleotide sequence ID" value="NZ_JAFBIL020000009.1"/>
</dbReference>
<dbReference type="EMBL" id="JAFBIL020000009">
    <property type="protein sequence ID" value="MBZ2209780.1"/>
    <property type="molecule type" value="Genomic_DNA"/>
</dbReference>
<protein>
    <recommendedName>
        <fullName evidence="5">Cobalt transporter</fullName>
    </recommendedName>
</protein>
<evidence type="ECO:0008006" key="5">
    <source>
        <dbReference type="Google" id="ProtNLM"/>
    </source>
</evidence>
<dbReference type="Proteomes" id="UP000809349">
    <property type="component" value="Unassembled WGS sequence"/>
</dbReference>
<evidence type="ECO:0000313" key="4">
    <source>
        <dbReference type="Proteomes" id="UP000809349"/>
    </source>
</evidence>
<organism evidence="3 4">
    <name type="scientific">Massilia soli</name>
    <dbReference type="NCBI Taxonomy" id="2792854"/>
    <lineage>
        <taxon>Bacteria</taxon>
        <taxon>Pseudomonadati</taxon>
        <taxon>Pseudomonadota</taxon>
        <taxon>Betaproteobacteria</taxon>
        <taxon>Burkholderiales</taxon>
        <taxon>Oxalobacteraceae</taxon>
        <taxon>Telluria group</taxon>
        <taxon>Massilia</taxon>
    </lineage>
</organism>
<feature type="chain" id="PRO_5045444683" description="Cobalt transporter" evidence="2">
    <location>
        <begin position="20"/>
        <end position="119"/>
    </location>
</feature>
<proteinExistence type="predicted"/>
<evidence type="ECO:0000313" key="3">
    <source>
        <dbReference type="EMBL" id="MBZ2209780.1"/>
    </source>
</evidence>
<reference evidence="3 4" key="1">
    <citation type="submission" date="2021-08" db="EMBL/GenBank/DDBJ databases">
        <title>Massilia sp. R798.</title>
        <authorList>
            <person name="Baek J.H."/>
            <person name="Jung H.S."/>
            <person name="Kim K.R."/>
            <person name="Jeon C.O."/>
        </authorList>
    </citation>
    <scope>NUCLEOTIDE SEQUENCE [LARGE SCALE GENOMIC DNA]</scope>
    <source>
        <strain evidence="3 4">R798</strain>
    </source>
</reference>
<comment type="caution">
    <text evidence="3">The sequence shown here is derived from an EMBL/GenBank/DDBJ whole genome shotgun (WGS) entry which is preliminary data.</text>
</comment>
<accession>A0ABS7SV33</accession>
<feature type="signal peptide" evidence="2">
    <location>
        <begin position="1"/>
        <end position="19"/>
    </location>
</feature>
<feature type="region of interest" description="Disordered" evidence="1">
    <location>
        <begin position="42"/>
        <end position="94"/>
    </location>
</feature>